<comment type="cofactor">
    <cofactor evidence="1">
        <name>Zn(2+)</name>
        <dbReference type="ChEBI" id="CHEBI:29105"/>
    </cofactor>
</comment>
<name>A0AAE3M256_9BACT</name>
<reference evidence="11" key="1">
    <citation type="submission" date="2022-10" db="EMBL/GenBank/DDBJ databases">
        <authorList>
            <person name="Yu W.X."/>
        </authorList>
    </citation>
    <scope>NUCLEOTIDE SEQUENCE</scope>
    <source>
        <strain evidence="11">AAT</strain>
    </source>
</reference>
<dbReference type="GO" id="GO:0046872">
    <property type="term" value="F:metal ion binding"/>
    <property type="evidence" value="ECO:0007669"/>
    <property type="project" value="UniProtKB-KW"/>
</dbReference>
<accession>A0AAE3M256</accession>
<dbReference type="Proteomes" id="UP001209229">
    <property type="component" value="Unassembled WGS sequence"/>
</dbReference>
<evidence type="ECO:0000256" key="9">
    <source>
        <dbReference type="ARBA" id="ARBA00031449"/>
    </source>
</evidence>
<evidence type="ECO:0000256" key="1">
    <source>
        <dbReference type="ARBA" id="ARBA00001947"/>
    </source>
</evidence>
<comment type="pathway">
    <text evidence="2">Purine metabolism; 7-cyano-7-deazaguanine biosynthesis.</text>
</comment>
<evidence type="ECO:0000256" key="6">
    <source>
        <dbReference type="ARBA" id="ARBA00022723"/>
    </source>
</evidence>
<dbReference type="PANTHER" id="PTHR12589:SF7">
    <property type="entry name" value="6-PYRUVOYL TETRAHYDROBIOPTERIN SYNTHASE"/>
    <property type="match status" value="1"/>
</dbReference>
<dbReference type="GO" id="GO:0070497">
    <property type="term" value="F:6-carboxytetrahydropterin synthase activity"/>
    <property type="evidence" value="ECO:0007669"/>
    <property type="project" value="UniProtKB-EC"/>
</dbReference>
<evidence type="ECO:0000256" key="3">
    <source>
        <dbReference type="ARBA" id="ARBA00008900"/>
    </source>
</evidence>
<evidence type="ECO:0000256" key="7">
    <source>
        <dbReference type="ARBA" id="ARBA00022833"/>
    </source>
</evidence>
<keyword evidence="7" id="KW-0862">Zinc</keyword>
<dbReference type="EC" id="4.1.2.50" evidence="4"/>
<dbReference type="PANTHER" id="PTHR12589">
    <property type="entry name" value="PYRUVOYL TETRAHYDROBIOPTERIN SYNTHASE"/>
    <property type="match status" value="1"/>
</dbReference>
<evidence type="ECO:0000256" key="5">
    <source>
        <dbReference type="ARBA" id="ARBA00018141"/>
    </source>
</evidence>
<evidence type="ECO:0000256" key="4">
    <source>
        <dbReference type="ARBA" id="ARBA00012982"/>
    </source>
</evidence>
<gene>
    <name evidence="11" type="ORF">OM075_04630</name>
</gene>
<comment type="catalytic activity">
    <reaction evidence="10">
        <text>7,8-dihydroneopterin 3'-triphosphate + H2O = 6-carboxy-5,6,7,8-tetrahydropterin + triphosphate + acetaldehyde + 2 H(+)</text>
        <dbReference type="Rhea" id="RHEA:27966"/>
        <dbReference type="ChEBI" id="CHEBI:15343"/>
        <dbReference type="ChEBI" id="CHEBI:15377"/>
        <dbReference type="ChEBI" id="CHEBI:15378"/>
        <dbReference type="ChEBI" id="CHEBI:18036"/>
        <dbReference type="ChEBI" id="CHEBI:58462"/>
        <dbReference type="ChEBI" id="CHEBI:61032"/>
        <dbReference type="EC" id="4.1.2.50"/>
    </reaction>
</comment>
<dbReference type="InterPro" id="IPR038418">
    <property type="entry name" value="6-PTP_synth/QueD_sf"/>
</dbReference>
<keyword evidence="6" id="KW-0479">Metal-binding</keyword>
<comment type="caution">
    <text evidence="11">The sequence shown here is derived from an EMBL/GenBank/DDBJ whole genome shotgun (WGS) entry which is preliminary data.</text>
</comment>
<keyword evidence="12" id="KW-1185">Reference proteome</keyword>
<evidence type="ECO:0000313" key="11">
    <source>
        <dbReference type="EMBL" id="MCW3785738.1"/>
    </source>
</evidence>
<evidence type="ECO:0000256" key="2">
    <source>
        <dbReference type="ARBA" id="ARBA00005061"/>
    </source>
</evidence>
<evidence type="ECO:0000256" key="8">
    <source>
        <dbReference type="ARBA" id="ARBA00023239"/>
    </source>
</evidence>
<comment type="similarity">
    <text evidence="3">Belongs to the PTPS family. QueD subfamily.</text>
</comment>
<dbReference type="Gene3D" id="3.30.479.10">
    <property type="entry name" value="6-pyruvoyl tetrahydropterin synthase/QueD"/>
    <property type="match status" value="1"/>
</dbReference>
<evidence type="ECO:0000313" key="12">
    <source>
        <dbReference type="Proteomes" id="UP001209229"/>
    </source>
</evidence>
<dbReference type="EMBL" id="JAPDPJ010000006">
    <property type="protein sequence ID" value="MCW3785738.1"/>
    <property type="molecule type" value="Genomic_DNA"/>
</dbReference>
<dbReference type="InterPro" id="IPR007115">
    <property type="entry name" value="6-PTP_synth/QueD"/>
</dbReference>
<organism evidence="11 12">
    <name type="scientific">Plebeiibacterium sediminum</name>
    <dbReference type="NCBI Taxonomy" id="2992112"/>
    <lineage>
        <taxon>Bacteria</taxon>
        <taxon>Pseudomonadati</taxon>
        <taxon>Bacteroidota</taxon>
        <taxon>Bacteroidia</taxon>
        <taxon>Marinilabiliales</taxon>
        <taxon>Marinilabiliaceae</taxon>
        <taxon>Plebeiibacterium</taxon>
    </lineage>
</organism>
<sequence length="201" mass="23481">MIIRKKFKFEGAHIVRDCSSDRCKKSLHGHSYVVEVFLTSDKLDFGQMIYDFGLTKGTIKDIIDSFDHAYAMWNKESDDFKSFIKNNSERYIEMPVSPSAECFSLTILFLINKILEATQFNNGEGNVSVKSVRVHETDTGYAEAYMEDLKWFDYGLNDIQFSDAIKEEWADPKMYDKLLDFHAENKDEKPFINPFIERKFN</sequence>
<keyword evidence="8" id="KW-0456">Lyase</keyword>
<dbReference type="SUPFAM" id="SSF55620">
    <property type="entry name" value="Tetrahydrobiopterin biosynthesis enzymes-like"/>
    <property type="match status" value="1"/>
</dbReference>
<dbReference type="AlphaFoldDB" id="A0AAE3M256"/>
<dbReference type="Pfam" id="PF01242">
    <property type="entry name" value="PTPS"/>
    <property type="match status" value="1"/>
</dbReference>
<evidence type="ECO:0000256" key="10">
    <source>
        <dbReference type="ARBA" id="ARBA00048807"/>
    </source>
</evidence>
<protein>
    <recommendedName>
        <fullName evidence="5">6-carboxy-5,6,7,8-tetrahydropterin synthase</fullName>
        <ecNumber evidence="4">4.1.2.50</ecNumber>
    </recommendedName>
    <alternativeName>
        <fullName evidence="9">Queuosine biosynthesis protein QueD</fullName>
    </alternativeName>
</protein>
<proteinExistence type="inferred from homology"/>
<dbReference type="RefSeq" id="WP_301189310.1">
    <property type="nucleotide sequence ID" value="NZ_JAPDPJ010000006.1"/>
</dbReference>